<protein>
    <submittedName>
        <fullName evidence="2">Uncharacterized protein</fullName>
    </submittedName>
</protein>
<feature type="region of interest" description="Disordered" evidence="1">
    <location>
        <begin position="1"/>
        <end position="28"/>
    </location>
</feature>
<evidence type="ECO:0000313" key="3">
    <source>
        <dbReference type="Proteomes" id="UP001497472"/>
    </source>
</evidence>
<keyword evidence="3" id="KW-1185">Reference proteome</keyword>
<sequence length="95" mass="10344">MLQRRTAGTFTDPLRDGKGLPGYSSIDDNVAPCELQSIEDIIENVNNTQNEALNDSDEDDDESSPVLSNAQALSADNDLRRSIDCPVVGESLVEY</sequence>
<name>A0AAV1J7P4_9NEOP</name>
<dbReference type="AlphaFoldDB" id="A0AAV1J7P4"/>
<feature type="compositionally biased region" description="Polar residues" evidence="1">
    <location>
        <begin position="65"/>
        <end position="74"/>
    </location>
</feature>
<feature type="compositionally biased region" description="Acidic residues" evidence="1">
    <location>
        <begin position="54"/>
        <end position="63"/>
    </location>
</feature>
<gene>
    <name evidence="2" type="ORF">LNINA_LOCUS4373</name>
</gene>
<reference evidence="2 3" key="1">
    <citation type="submission" date="2023-11" db="EMBL/GenBank/DDBJ databases">
        <authorList>
            <person name="Okamura Y."/>
        </authorList>
    </citation>
    <scope>NUCLEOTIDE SEQUENCE [LARGE SCALE GENOMIC DNA]</scope>
</reference>
<feature type="region of interest" description="Disordered" evidence="1">
    <location>
        <begin position="46"/>
        <end position="75"/>
    </location>
</feature>
<proteinExistence type="predicted"/>
<comment type="caution">
    <text evidence="2">The sequence shown here is derived from an EMBL/GenBank/DDBJ whole genome shotgun (WGS) entry which is preliminary data.</text>
</comment>
<organism evidence="2 3">
    <name type="scientific">Leptosia nina</name>
    <dbReference type="NCBI Taxonomy" id="320188"/>
    <lineage>
        <taxon>Eukaryota</taxon>
        <taxon>Metazoa</taxon>
        <taxon>Ecdysozoa</taxon>
        <taxon>Arthropoda</taxon>
        <taxon>Hexapoda</taxon>
        <taxon>Insecta</taxon>
        <taxon>Pterygota</taxon>
        <taxon>Neoptera</taxon>
        <taxon>Endopterygota</taxon>
        <taxon>Lepidoptera</taxon>
        <taxon>Glossata</taxon>
        <taxon>Ditrysia</taxon>
        <taxon>Papilionoidea</taxon>
        <taxon>Pieridae</taxon>
        <taxon>Pierinae</taxon>
        <taxon>Leptosia</taxon>
    </lineage>
</organism>
<evidence type="ECO:0000256" key="1">
    <source>
        <dbReference type="SAM" id="MobiDB-lite"/>
    </source>
</evidence>
<dbReference type="EMBL" id="CAVLEF010000005">
    <property type="protein sequence ID" value="CAK1544649.1"/>
    <property type="molecule type" value="Genomic_DNA"/>
</dbReference>
<accession>A0AAV1J7P4</accession>
<dbReference type="Proteomes" id="UP001497472">
    <property type="component" value="Unassembled WGS sequence"/>
</dbReference>
<evidence type="ECO:0000313" key="2">
    <source>
        <dbReference type="EMBL" id="CAK1544649.1"/>
    </source>
</evidence>